<proteinExistence type="predicted"/>
<reference evidence="1" key="1">
    <citation type="submission" date="2021-01" db="EMBL/GenBank/DDBJ databases">
        <authorList>
            <consortium name="Genoscope - CEA"/>
            <person name="William W."/>
        </authorList>
    </citation>
    <scope>NUCLEOTIDE SEQUENCE</scope>
</reference>
<organism evidence="1 2">
    <name type="scientific">Paramecium primaurelia</name>
    <dbReference type="NCBI Taxonomy" id="5886"/>
    <lineage>
        <taxon>Eukaryota</taxon>
        <taxon>Sar</taxon>
        <taxon>Alveolata</taxon>
        <taxon>Ciliophora</taxon>
        <taxon>Intramacronucleata</taxon>
        <taxon>Oligohymenophorea</taxon>
        <taxon>Peniculida</taxon>
        <taxon>Parameciidae</taxon>
        <taxon>Paramecium</taxon>
    </lineage>
</organism>
<gene>
    <name evidence="1" type="ORF">PPRIM_AZ9-3.1.T0060075</name>
</gene>
<dbReference type="EMBL" id="CAJJDM010000003">
    <property type="protein sequence ID" value="CAD8043993.1"/>
    <property type="molecule type" value="Genomic_DNA"/>
</dbReference>
<keyword evidence="2" id="KW-1185">Reference proteome</keyword>
<accession>A0A8S1JNL5</accession>
<name>A0A8S1JNL5_PARPR</name>
<comment type="caution">
    <text evidence="1">The sequence shown here is derived from an EMBL/GenBank/DDBJ whole genome shotgun (WGS) entry which is preliminary data.</text>
</comment>
<evidence type="ECO:0000313" key="2">
    <source>
        <dbReference type="Proteomes" id="UP000688137"/>
    </source>
</evidence>
<dbReference type="Proteomes" id="UP000688137">
    <property type="component" value="Unassembled WGS sequence"/>
</dbReference>
<evidence type="ECO:0000313" key="1">
    <source>
        <dbReference type="EMBL" id="CAD8043993.1"/>
    </source>
</evidence>
<sequence length="88" mass="10757">MHYLMLFNRIKYYQLNNQGFLDSLLDELGQLKEQPINNFFVYPQIHNKRQVKIVQEKLKLLRDEASQTENDFYTKLLLNDQRPTFYQD</sequence>
<protein>
    <submittedName>
        <fullName evidence="1">Uncharacterized protein</fullName>
    </submittedName>
</protein>
<dbReference type="AlphaFoldDB" id="A0A8S1JNL5"/>